<feature type="domain" description="Tetrapyrrole methylase" evidence="6">
    <location>
        <begin position="32"/>
        <end position="240"/>
    </location>
</feature>
<gene>
    <name evidence="7" type="ORF">cpu_05160</name>
</gene>
<evidence type="ECO:0000256" key="4">
    <source>
        <dbReference type="ARBA" id="ARBA00022679"/>
    </source>
</evidence>
<dbReference type="PANTHER" id="PTHR47036">
    <property type="entry name" value="COBALT-FACTOR III C(17)-METHYLTRANSFERASE-RELATED"/>
    <property type="match status" value="1"/>
</dbReference>
<dbReference type="InterPro" id="IPR035996">
    <property type="entry name" value="4pyrrol_Methylase_sf"/>
</dbReference>
<evidence type="ECO:0000313" key="7">
    <source>
        <dbReference type="EMBL" id="GAV22006.1"/>
    </source>
</evidence>
<dbReference type="Gene3D" id="3.30.950.10">
    <property type="entry name" value="Methyltransferase, Cobalt-precorrin-4 Transmethylase, Domain 2"/>
    <property type="match status" value="1"/>
</dbReference>
<dbReference type="SUPFAM" id="SSF53790">
    <property type="entry name" value="Tetrapyrrole methylase"/>
    <property type="match status" value="1"/>
</dbReference>
<organism evidence="7 8">
    <name type="scientific">Carboxydothermus pertinax</name>
    <dbReference type="NCBI Taxonomy" id="870242"/>
    <lineage>
        <taxon>Bacteria</taxon>
        <taxon>Bacillati</taxon>
        <taxon>Bacillota</taxon>
        <taxon>Clostridia</taxon>
        <taxon>Thermoanaerobacterales</taxon>
        <taxon>Thermoanaerobacteraceae</taxon>
        <taxon>Carboxydothermus</taxon>
    </lineage>
</organism>
<dbReference type="InterPro" id="IPR014776">
    <property type="entry name" value="4pyrrole_Mease_sub2"/>
</dbReference>
<dbReference type="Gene3D" id="3.40.1010.10">
    <property type="entry name" value="Cobalt-precorrin-4 Transmethylase, Domain 1"/>
    <property type="match status" value="1"/>
</dbReference>
<evidence type="ECO:0000256" key="5">
    <source>
        <dbReference type="ARBA" id="ARBA00022691"/>
    </source>
</evidence>
<protein>
    <submittedName>
        <fullName evidence="7">Precorrin-3B C(17)-methyltransferase</fullName>
    </submittedName>
</protein>
<dbReference type="UniPathway" id="UPA00148"/>
<evidence type="ECO:0000259" key="6">
    <source>
        <dbReference type="Pfam" id="PF00590"/>
    </source>
</evidence>
<dbReference type="STRING" id="870242.cpu_05160"/>
<dbReference type="CDD" id="cd11646">
    <property type="entry name" value="Precorrin_3B_C17_MT"/>
    <property type="match status" value="1"/>
</dbReference>
<dbReference type="Proteomes" id="UP000187485">
    <property type="component" value="Unassembled WGS sequence"/>
</dbReference>
<dbReference type="InterPro" id="IPR051810">
    <property type="entry name" value="Precorrin_MeTrfase"/>
</dbReference>
<comment type="pathway">
    <text evidence="1">Cofactor biosynthesis; adenosylcobalamin biosynthesis.</text>
</comment>
<dbReference type="NCBIfam" id="TIGR01466">
    <property type="entry name" value="cobJ_cbiH"/>
    <property type="match status" value="1"/>
</dbReference>
<evidence type="ECO:0000256" key="2">
    <source>
        <dbReference type="ARBA" id="ARBA00022573"/>
    </source>
</evidence>
<dbReference type="GO" id="GO:0032259">
    <property type="term" value="P:methylation"/>
    <property type="evidence" value="ECO:0007669"/>
    <property type="project" value="UniProtKB-KW"/>
</dbReference>
<proteinExistence type="predicted"/>
<accession>A0A1L8CSV8</accession>
<dbReference type="InterPro" id="IPR014777">
    <property type="entry name" value="4pyrrole_Mease_sub1"/>
</dbReference>
<keyword evidence="3 7" id="KW-0489">Methyltransferase</keyword>
<dbReference type="AlphaFoldDB" id="A0A1L8CSV8"/>
<dbReference type="Pfam" id="PF00590">
    <property type="entry name" value="TP_methylase"/>
    <property type="match status" value="1"/>
</dbReference>
<keyword evidence="5" id="KW-0949">S-adenosyl-L-methionine</keyword>
<keyword evidence="4 7" id="KW-0808">Transferase</keyword>
<evidence type="ECO:0000313" key="8">
    <source>
        <dbReference type="Proteomes" id="UP000187485"/>
    </source>
</evidence>
<dbReference type="GO" id="GO:0009236">
    <property type="term" value="P:cobalamin biosynthetic process"/>
    <property type="evidence" value="ECO:0007669"/>
    <property type="project" value="UniProtKB-UniPathway"/>
</dbReference>
<evidence type="ECO:0000256" key="1">
    <source>
        <dbReference type="ARBA" id="ARBA00004953"/>
    </source>
</evidence>
<dbReference type="GO" id="GO:0008168">
    <property type="term" value="F:methyltransferase activity"/>
    <property type="evidence" value="ECO:0007669"/>
    <property type="project" value="UniProtKB-KW"/>
</dbReference>
<dbReference type="PANTHER" id="PTHR47036:SF1">
    <property type="entry name" value="COBALT-FACTOR III C(17)-METHYLTRANSFERASE-RELATED"/>
    <property type="match status" value="1"/>
</dbReference>
<dbReference type="EMBL" id="BDJK01000006">
    <property type="protein sequence ID" value="GAV22006.1"/>
    <property type="molecule type" value="Genomic_DNA"/>
</dbReference>
<name>A0A1L8CSV8_9THEO</name>
<comment type="caution">
    <text evidence="7">The sequence shown here is derived from an EMBL/GenBank/DDBJ whole genome shotgun (WGS) entry which is preliminary data.</text>
</comment>
<dbReference type="InterPro" id="IPR006363">
    <property type="entry name" value="Cbl_synth_CobJ/CibH_dom"/>
</dbReference>
<sequence length="273" mass="29881">MRSGGYQSGRNGEFNIAQENFSANDRSSGGSLAVVGIGPGGKEELTPLALSYLQQCTVIIGYKTYIDLVKSLIGEKKVVAYGMKEEQARALEAINLALSGERVVVISGGDAGVYGMSGVVLEALREKNISPRKINLTIIPGITSALKAASLLGSPLNHDFCLISLSDLLTPWEVIEKRLRHAALGDFAIALYNPQSHRRKKLRRAIEILLEYKNPATPVGIVREAGRLAEEIKLKTLAEITEEDADMRTVIIIGNSQSYFYENFIITPRGYKW</sequence>
<dbReference type="InterPro" id="IPR000878">
    <property type="entry name" value="4pyrrol_Mease"/>
</dbReference>
<reference evidence="8" key="1">
    <citation type="submission" date="2016-12" db="EMBL/GenBank/DDBJ databases">
        <title>Draft Genome Sequences od Carboxydothermus pertinax and islandicus, Hydrogenogenic Carboxydotrophic Bacteria.</title>
        <authorList>
            <person name="Fukuyama Y."/>
            <person name="Ohmae K."/>
            <person name="Yoneda Y."/>
            <person name="Yoshida T."/>
            <person name="Sako Y."/>
        </authorList>
    </citation>
    <scope>NUCLEOTIDE SEQUENCE [LARGE SCALE GENOMIC DNA]</scope>
    <source>
        <strain evidence="8">Ug1</strain>
    </source>
</reference>
<evidence type="ECO:0000256" key="3">
    <source>
        <dbReference type="ARBA" id="ARBA00022603"/>
    </source>
</evidence>
<keyword evidence="2" id="KW-0169">Cobalamin biosynthesis</keyword>
<keyword evidence="8" id="KW-1185">Reference proteome</keyword>